<keyword evidence="4" id="KW-1185">Reference proteome</keyword>
<dbReference type="Gene3D" id="3.40.50.620">
    <property type="entry name" value="HUPs"/>
    <property type="match status" value="2"/>
</dbReference>
<dbReference type="AlphaFoldDB" id="A0A255H2L7"/>
<dbReference type="InterPro" id="IPR014729">
    <property type="entry name" value="Rossmann-like_a/b/a_fold"/>
</dbReference>
<dbReference type="PANTHER" id="PTHR46268">
    <property type="entry name" value="STRESS RESPONSE PROTEIN NHAX"/>
    <property type="match status" value="1"/>
</dbReference>
<dbReference type="PRINTS" id="PR01438">
    <property type="entry name" value="UNVRSLSTRESS"/>
</dbReference>
<evidence type="ECO:0000313" key="3">
    <source>
        <dbReference type="EMBL" id="OYO22028.1"/>
    </source>
</evidence>
<comment type="similarity">
    <text evidence="1">Belongs to the universal stress protein A family.</text>
</comment>
<reference evidence="3 4" key="1">
    <citation type="submission" date="2017-07" db="EMBL/GenBank/DDBJ databases">
        <title>Draft whole genome sequences of clinical Proprionibacteriaceae strains.</title>
        <authorList>
            <person name="Bernier A.-M."/>
            <person name="Bernard K."/>
            <person name="Domingo M.-C."/>
        </authorList>
    </citation>
    <scope>NUCLEOTIDE SEQUENCE [LARGE SCALE GENOMIC DNA]</scope>
    <source>
        <strain evidence="3 4">NML 130396</strain>
    </source>
</reference>
<dbReference type="RefSeq" id="WP_094363770.1">
    <property type="nucleotide sequence ID" value="NZ_NMVQ01000012.1"/>
</dbReference>
<gene>
    <name evidence="3" type="ORF">CGZ93_08885</name>
</gene>
<sequence length="296" mass="31013">MSEEVAKGRIVVGVDGSEDGDRAIDYGVRAALSSGVDLLLAHAVDDAVLAGAWGVVYDPGLLQDAGQEAAEAARQHAIAMGIAEDRVHSEIFMGNPAAVLTRLSEHAQLIVVGRRAMSGLERLFVGSTSVGVAASAHCPVIMVSAASHKPRTGDLGVVGVGVDAEDRCTDALQFAYAEAARRGARLEVVHAFELPTGFFADRQDVGARRESALAAATQGVEQLLQPLRAAHPEVEVNVEIVNAHPVNELTRRSGNYDLLVLGVHGFAFPGLAPGATIRAIMAHGMCPLGLVRAKRK</sequence>
<organism evidence="3 4">
    <name type="scientific">Enemella dayhoffiae</name>
    <dbReference type="NCBI Taxonomy" id="2016507"/>
    <lineage>
        <taxon>Bacteria</taxon>
        <taxon>Bacillati</taxon>
        <taxon>Actinomycetota</taxon>
        <taxon>Actinomycetes</taxon>
        <taxon>Propionibacteriales</taxon>
        <taxon>Propionibacteriaceae</taxon>
        <taxon>Enemella</taxon>
    </lineage>
</organism>
<evidence type="ECO:0000259" key="2">
    <source>
        <dbReference type="Pfam" id="PF00582"/>
    </source>
</evidence>
<protein>
    <submittedName>
        <fullName evidence="3">Universal stress protein UspA</fullName>
    </submittedName>
</protein>
<dbReference type="Pfam" id="PF00582">
    <property type="entry name" value="Usp"/>
    <property type="match status" value="2"/>
</dbReference>
<evidence type="ECO:0000256" key="1">
    <source>
        <dbReference type="ARBA" id="ARBA00008791"/>
    </source>
</evidence>
<dbReference type="InterPro" id="IPR006015">
    <property type="entry name" value="Universal_stress_UspA"/>
</dbReference>
<dbReference type="PANTHER" id="PTHR46268:SF6">
    <property type="entry name" value="UNIVERSAL STRESS PROTEIN UP12"/>
    <property type="match status" value="1"/>
</dbReference>
<comment type="caution">
    <text evidence="3">The sequence shown here is derived from an EMBL/GenBank/DDBJ whole genome shotgun (WGS) entry which is preliminary data.</text>
</comment>
<dbReference type="OrthoDB" id="3174546at2"/>
<proteinExistence type="inferred from homology"/>
<name>A0A255H2L7_9ACTN</name>
<dbReference type="CDD" id="cd00293">
    <property type="entry name" value="USP-like"/>
    <property type="match status" value="1"/>
</dbReference>
<evidence type="ECO:0000313" key="4">
    <source>
        <dbReference type="Proteomes" id="UP000216311"/>
    </source>
</evidence>
<feature type="domain" description="UspA" evidence="2">
    <location>
        <begin position="9"/>
        <end position="143"/>
    </location>
</feature>
<dbReference type="SUPFAM" id="SSF52402">
    <property type="entry name" value="Adenine nucleotide alpha hydrolases-like"/>
    <property type="match status" value="2"/>
</dbReference>
<feature type="domain" description="UspA" evidence="2">
    <location>
        <begin position="158"/>
        <end position="292"/>
    </location>
</feature>
<dbReference type="InterPro" id="IPR006016">
    <property type="entry name" value="UspA"/>
</dbReference>
<dbReference type="EMBL" id="NMVQ01000012">
    <property type="protein sequence ID" value="OYO22028.1"/>
    <property type="molecule type" value="Genomic_DNA"/>
</dbReference>
<dbReference type="Proteomes" id="UP000216311">
    <property type="component" value="Unassembled WGS sequence"/>
</dbReference>
<accession>A0A255H2L7</accession>